<dbReference type="PROSITE" id="PS50893">
    <property type="entry name" value="ABC_TRANSPORTER_2"/>
    <property type="match status" value="1"/>
</dbReference>
<dbReference type="GO" id="GO:0022857">
    <property type="term" value="F:transmembrane transporter activity"/>
    <property type="evidence" value="ECO:0007669"/>
    <property type="project" value="TreeGrafter"/>
</dbReference>
<evidence type="ECO:0000256" key="2">
    <source>
        <dbReference type="ARBA" id="ARBA00022840"/>
    </source>
</evidence>
<dbReference type="SUPFAM" id="SSF52540">
    <property type="entry name" value="P-loop containing nucleoside triphosphate hydrolases"/>
    <property type="match status" value="1"/>
</dbReference>
<evidence type="ECO:0000256" key="1">
    <source>
        <dbReference type="ARBA" id="ARBA00022741"/>
    </source>
</evidence>
<evidence type="ECO:0000256" key="3">
    <source>
        <dbReference type="SAM" id="MobiDB-lite"/>
    </source>
</evidence>
<evidence type="ECO:0000313" key="5">
    <source>
        <dbReference type="EMBL" id="KFI51374.1"/>
    </source>
</evidence>
<dbReference type="InterPro" id="IPR027417">
    <property type="entry name" value="P-loop_NTPase"/>
</dbReference>
<evidence type="ECO:0000259" key="4">
    <source>
        <dbReference type="PROSITE" id="PS50893"/>
    </source>
</evidence>
<dbReference type="eggNOG" id="COG1136">
    <property type="taxonomic scope" value="Bacteria"/>
</dbReference>
<dbReference type="Gene3D" id="3.40.50.300">
    <property type="entry name" value="P-loop containing nucleotide triphosphate hydrolases"/>
    <property type="match status" value="1"/>
</dbReference>
<organism evidence="5 6">
    <name type="scientific">Bifidobacterium callitrichos DSM 23973</name>
    <dbReference type="NCBI Taxonomy" id="1437609"/>
    <lineage>
        <taxon>Bacteria</taxon>
        <taxon>Bacillati</taxon>
        <taxon>Actinomycetota</taxon>
        <taxon>Actinomycetes</taxon>
        <taxon>Bifidobacteriales</taxon>
        <taxon>Bifidobacteriaceae</taxon>
        <taxon>Bifidobacterium</taxon>
    </lineage>
</organism>
<dbReference type="AlphaFoldDB" id="A0A086ZXX4"/>
<dbReference type="EMBL" id="JGYS01000022">
    <property type="protein sequence ID" value="KFI51374.1"/>
    <property type="molecule type" value="Genomic_DNA"/>
</dbReference>
<dbReference type="STRING" id="1437609.BCAL_1105"/>
<keyword evidence="5" id="KW-0378">Hydrolase</keyword>
<sequence>MTTIECDNLTVHIAGRTILEHINLHIPESGMIALTGPSGCGKTTLLHTLGLLQQSDDGRLIIDHEDVTYASSGRRRRFWHDTASFILQDYGIMDEESVEFNVSMQLGPFGQRAGGDRRRIHEALRATGLAKRIQEPASHLSGGEKQRLGIARAIYKNASVIFADEPTASLDAHNRQIVIDLLRRRAGEGTTVIIATHDPVLMSSCDWNYPVGNHSNASLGDTATEASDERSVTYSANVAKTHKEPQ</sequence>
<dbReference type="Pfam" id="PF00005">
    <property type="entry name" value="ABC_tran"/>
    <property type="match status" value="1"/>
</dbReference>
<feature type="region of interest" description="Disordered" evidence="3">
    <location>
        <begin position="220"/>
        <end position="246"/>
    </location>
</feature>
<dbReference type="Proteomes" id="UP000029072">
    <property type="component" value="Unassembled WGS sequence"/>
</dbReference>
<dbReference type="GO" id="GO:0005524">
    <property type="term" value="F:ATP binding"/>
    <property type="evidence" value="ECO:0007669"/>
    <property type="project" value="UniProtKB-KW"/>
</dbReference>
<keyword evidence="2" id="KW-0067">ATP-binding</keyword>
<dbReference type="InterPro" id="IPR003439">
    <property type="entry name" value="ABC_transporter-like_ATP-bd"/>
</dbReference>
<dbReference type="GO" id="GO:0005886">
    <property type="term" value="C:plasma membrane"/>
    <property type="evidence" value="ECO:0007669"/>
    <property type="project" value="TreeGrafter"/>
</dbReference>
<reference evidence="5 6" key="1">
    <citation type="submission" date="2014-03" db="EMBL/GenBank/DDBJ databases">
        <title>Genomics of Bifidobacteria.</title>
        <authorList>
            <person name="Ventura M."/>
            <person name="Milani C."/>
            <person name="Lugli G.A."/>
        </authorList>
    </citation>
    <scope>NUCLEOTIDE SEQUENCE [LARGE SCALE GENOMIC DNA]</scope>
    <source>
        <strain evidence="5 6">DSM 23973</strain>
    </source>
</reference>
<gene>
    <name evidence="5" type="ORF">BCAL_1105</name>
</gene>
<evidence type="ECO:0000313" key="6">
    <source>
        <dbReference type="Proteomes" id="UP000029072"/>
    </source>
</evidence>
<dbReference type="PROSITE" id="PS00211">
    <property type="entry name" value="ABC_TRANSPORTER_1"/>
    <property type="match status" value="1"/>
</dbReference>
<dbReference type="InterPro" id="IPR015854">
    <property type="entry name" value="ABC_transpr_LolD-like"/>
</dbReference>
<dbReference type="OrthoDB" id="4425833at2"/>
<accession>A0A086ZXX4</accession>
<protein>
    <submittedName>
        <fullName evidence="5">ABC transporter</fullName>
        <ecNumber evidence="5">3.6.3.30</ecNumber>
    </submittedName>
</protein>
<dbReference type="SMART" id="SM00382">
    <property type="entry name" value="AAA"/>
    <property type="match status" value="1"/>
</dbReference>
<name>A0A086ZXX4_9BIFI</name>
<comment type="caution">
    <text evidence="5">The sequence shown here is derived from an EMBL/GenBank/DDBJ whole genome shotgun (WGS) entry which is preliminary data.</text>
</comment>
<dbReference type="RefSeq" id="WP_052119204.1">
    <property type="nucleotide sequence ID" value="NZ_JDUV01000012.1"/>
</dbReference>
<keyword evidence="1" id="KW-0547">Nucleotide-binding</keyword>
<proteinExistence type="predicted"/>
<feature type="domain" description="ABC transporter" evidence="4">
    <location>
        <begin position="4"/>
        <end position="239"/>
    </location>
</feature>
<dbReference type="PANTHER" id="PTHR24220">
    <property type="entry name" value="IMPORT ATP-BINDING PROTEIN"/>
    <property type="match status" value="1"/>
</dbReference>
<dbReference type="InterPro" id="IPR003593">
    <property type="entry name" value="AAA+_ATPase"/>
</dbReference>
<dbReference type="PANTHER" id="PTHR24220:SF86">
    <property type="entry name" value="ABC TRANSPORTER ABCH.1"/>
    <property type="match status" value="1"/>
</dbReference>
<dbReference type="EC" id="3.6.3.30" evidence="5"/>
<dbReference type="InterPro" id="IPR017871">
    <property type="entry name" value="ABC_transporter-like_CS"/>
</dbReference>
<dbReference type="GO" id="GO:0016887">
    <property type="term" value="F:ATP hydrolysis activity"/>
    <property type="evidence" value="ECO:0007669"/>
    <property type="project" value="InterPro"/>
</dbReference>